<sequence>MKKVNITYIIDDDPIFVFTAQKMLKFEDFCYNFSVFHNGEDAINHLAPLMKANTDLPDLILLDLNMPIMDGWQFLDEFIKIKTTKKITIYIVSSSIDPADIEKAKTYQEVSNYVIKPITREKIKHISDEMKQQISN</sequence>
<feature type="modified residue" description="4-aspartylphosphate" evidence="1">
    <location>
        <position position="63"/>
    </location>
</feature>
<evidence type="ECO:0000259" key="2">
    <source>
        <dbReference type="PROSITE" id="PS50110"/>
    </source>
</evidence>
<name>A0ABP7H5A9_9FLAO</name>
<dbReference type="PANTHER" id="PTHR44520:SF2">
    <property type="entry name" value="RESPONSE REGULATOR RCP1"/>
    <property type="match status" value="1"/>
</dbReference>
<dbReference type="InterPro" id="IPR011006">
    <property type="entry name" value="CheY-like_superfamily"/>
</dbReference>
<evidence type="ECO:0000256" key="1">
    <source>
        <dbReference type="PROSITE-ProRule" id="PRU00169"/>
    </source>
</evidence>
<gene>
    <name evidence="3" type="ORF">GCM10022271_13560</name>
</gene>
<protein>
    <submittedName>
        <fullName evidence="3">Response regulator</fullName>
    </submittedName>
</protein>
<dbReference type="InterPro" id="IPR001789">
    <property type="entry name" value="Sig_transdc_resp-reg_receiver"/>
</dbReference>
<dbReference type="PANTHER" id="PTHR44520">
    <property type="entry name" value="RESPONSE REGULATOR RCP1-RELATED"/>
    <property type="match status" value="1"/>
</dbReference>
<feature type="domain" description="Response regulatory" evidence="2">
    <location>
        <begin position="6"/>
        <end position="131"/>
    </location>
</feature>
<dbReference type="Gene3D" id="3.40.50.2300">
    <property type="match status" value="1"/>
</dbReference>
<dbReference type="InterPro" id="IPR052893">
    <property type="entry name" value="TCS_response_regulator"/>
</dbReference>
<comment type="caution">
    <text evidence="3">The sequence shown here is derived from an EMBL/GenBank/DDBJ whole genome shotgun (WGS) entry which is preliminary data.</text>
</comment>
<dbReference type="SMART" id="SM00448">
    <property type="entry name" value="REC"/>
    <property type="match status" value="1"/>
</dbReference>
<reference evidence="4" key="1">
    <citation type="journal article" date="2019" name="Int. J. Syst. Evol. Microbiol.">
        <title>The Global Catalogue of Microorganisms (GCM) 10K type strain sequencing project: providing services to taxonomists for standard genome sequencing and annotation.</title>
        <authorList>
            <consortium name="The Broad Institute Genomics Platform"/>
            <consortium name="The Broad Institute Genome Sequencing Center for Infectious Disease"/>
            <person name="Wu L."/>
            <person name="Ma J."/>
        </authorList>
    </citation>
    <scope>NUCLEOTIDE SEQUENCE [LARGE SCALE GENOMIC DNA]</scope>
    <source>
        <strain evidence="4">JCM 17525</strain>
    </source>
</reference>
<dbReference type="SUPFAM" id="SSF52172">
    <property type="entry name" value="CheY-like"/>
    <property type="match status" value="1"/>
</dbReference>
<keyword evidence="4" id="KW-1185">Reference proteome</keyword>
<dbReference type="EMBL" id="BAABBI010000001">
    <property type="protein sequence ID" value="GAA3782543.1"/>
    <property type="molecule type" value="Genomic_DNA"/>
</dbReference>
<accession>A0ABP7H5A9</accession>
<organism evidence="3 4">
    <name type="scientific">Corallibacter vietnamensis</name>
    <dbReference type="NCBI Taxonomy" id="904130"/>
    <lineage>
        <taxon>Bacteria</taxon>
        <taxon>Pseudomonadati</taxon>
        <taxon>Bacteroidota</taxon>
        <taxon>Flavobacteriia</taxon>
        <taxon>Flavobacteriales</taxon>
        <taxon>Flavobacteriaceae</taxon>
        <taxon>Corallibacter</taxon>
    </lineage>
</organism>
<dbReference type="Proteomes" id="UP001501456">
    <property type="component" value="Unassembled WGS sequence"/>
</dbReference>
<dbReference type="RefSeq" id="WP_344728640.1">
    <property type="nucleotide sequence ID" value="NZ_BAABBI010000001.1"/>
</dbReference>
<keyword evidence="1" id="KW-0597">Phosphoprotein</keyword>
<dbReference type="Pfam" id="PF00072">
    <property type="entry name" value="Response_reg"/>
    <property type="match status" value="1"/>
</dbReference>
<evidence type="ECO:0000313" key="4">
    <source>
        <dbReference type="Proteomes" id="UP001501456"/>
    </source>
</evidence>
<evidence type="ECO:0000313" key="3">
    <source>
        <dbReference type="EMBL" id="GAA3782543.1"/>
    </source>
</evidence>
<dbReference type="PROSITE" id="PS50110">
    <property type="entry name" value="RESPONSE_REGULATORY"/>
    <property type="match status" value="1"/>
</dbReference>
<proteinExistence type="predicted"/>